<dbReference type="OrthoDB" id="6431486at2759"/>
<organism evidence="1 2">
    <name type="scientific">Haemaphysalis longicornis</name>
    <name type="common">Bush tick</name>
    <dbReference type="NCBI Taxonomy" id="44386"/>
    <lineage>
        <taxon>Eukaryota</taxon>
        <taxon>Metazoa</taxon>
        <taxon>Ecdysozoa</taxon>
        <taxon>Arthropoda</taxon>
        <taxon>Chelicerata</taxon>
        <taxon>Arachnida</taxon>
        <taxon>Acari</taxon>
        <taxon>Parasitiformes</taxon>
        <taxon>Ixodida</taxon>
        <taxon>Ixodoidea</taxon>
        <taxon>Ixodidae</taxon>
        <taxon>Haemaphysalinae</taxon>
        <taxon>Haemaphysalis</taxon>
    </lineage>
</organism>
<evidence type="ECO:0000313" key="1">
    <source>
        <dbReference type="EMBL" id="KAH9366996.1"/>
    </source>
</evidence>
<dbReference type="EMBL" id="JABSTR010000004">
    <property type="protein sequence ID" value="KAH9366996.1"/>
    <property type="molecule type" value="Genomic_DNA"/>
</dbReference>
<accession>A0A9J6FY80</accession>
<dbReference type="AlphaFoldDB" id="A0A9J6FY80"/>
<reference evidence="1 2" key="1">
    <citation type="journal article" date="2020" name="Cell">
        <title>Large-Scale Comparative Analyses of Tick Genomes Elucidate Their Genetic Diversity and Vector Capacities.</title>
        <authorList>
            <consortium name="Tick Genome and Microbiome Consortium (TIGMIC)"/>
            <person name="Jia N."/>
            <person name="Wang J."/>
            <person name="Shi W."/>
            <person name="Du L."/>
            <person name="Sun Y."/>
            <person name="Zhan W."/>
            <person name="Jiang J.F."/>
            <person name="Wang Q."/>
            <person name="Zhang B."/>
            <person name="Ji P."/>
            <person name="Bell-Sakyi L."/>
            <person name="Cui X.M."/>
            <person name="Yuan T.T."/>
            <person name="Jiang B.G."/>
            <person name="Yang W.F."/>
            <person name="Lam T.T."/>
            <person name="Chang Q.C."/>
            <person name="Ding S.J."/>
            <person name="Wang X.J."/>
            <person name="Zhu J.G."/>
            <person name="Ruan X.D."/>
            <person name="Zhao L."/>
            <person name="Wei J.T."/>
            <person name="Ye R.Z."/>
            <person name="Que T.C."/>
            <person name="Du C.H."/>
            <person name="Zhou Y.H."/>
            <person name="Cheng J.X."/>
            <person name="Dai P.F."/>
            <person name="Guo W.B."/>
            <person name="Han X.H."/>
            <person name="Huang E.J."/>
            <person name="Li L.F."/>
            <person name="Wei W."/>
            <person name="Gao Y.C."/>
            <person name="Liu J.Z."/>
            <person name="Shao H.Z."/>
            <person name="Wang X."/>
            <person name="Wang C.C."/>
            <person name="Yang T.C."/>
            <person name="Huo Q.B."/>
            <person name="Li W."/>
            <person name="Chen H.Y."/>
            <person name="Chen S.E."/>
            <person name="Zhou L.G."/>
            <person name="Ni X.B."/>
            <person name="Tian J.H."/>
            <person name="Sheng Y."/>
            <person name="Liu T."/>
            <person name="Pan Y.S."/>
            <person name="Xia L.Y."/>
            <person name="Li J."/>
            <person name="Zhao F."/>
            <person name="Cao W.C."/>
        </authorList>
    </citation>
    <scope>NUCLEOTIDE SEQUENCE [LARGE SCALE GENOMIC DNA]</scope>
    <source>
        <strain evidence="1">HaeL-2018</strain>
    </source>
</reference>
<evidence type="ECO:0008006" key="3">
    <source>
        <dbReference type="Google" id="ProtNLM"/>
    </source>
</evidence>
<sequence>MAMKFRTEQQIDTTLQTVSANAKRVNGWIGVVSGILYARYKLLGQRMRQRVLPESRRSARPQKAHQSIVAGQLGLRKMKAHIKYCFFSRATEEGLGHYCAGCHACQTRSHLRTANRLPIEPLASPGYPFKSVNIDVIALGSHVQVKGTNIERFIWAHGGPGECVSVL</sequence>
<dbReference type="VEuPathDB" id="VectorBase:HLOH_058832"/>
<name>A0A9J6FY80_HAELO</name>
<keyword evidence="2" id="KW-1185">Reference proteome</keyword>
<gene>
    <name evidence="1" type="ORF">HPB48_011145</name>
</gene>
<proteinExistence type="predicted"/>
<protein>
    <recommendedName>
        <fullName evidence="3">Integrase zinc-binding domain-containing protein</fullName>
    </recommendedName>
</protein>
<comment type="caution">
    <text evidence="1">The sequence shown here is derived from an EMBL/GenBank/DDBJ whole genome shotgun (WGS) entry which is preliminary data.</text>
</comment>
<evidence type="ECO:0000313" key="2">
    <source>
        <dbReference type="Proteomes" id="UP000821853"/>
    </source>
</evidence>
<dbReference type="Gene3D" id="1.10.340.70">
    <property type="match status" value="1"/>
</dbReference>
<dbReference type="Proteomes" id="UP000821853">
    <property type="component" value="Chromosome 2"/>
</dbReference>